<feature type="transmembrane region" description="Helical" evidence="1">
    <location>
        <begin position="62"/>
        <end position="79"/>
    </location>
</feature>
<reference evidence="2" key="1">
    <citation type="submission" date="2022-11" db="EMBL/GenBank/DDBJ databases">
        <title>Alteromonas sp. nov., isolated from sea water of the Qingdao.</title>
        <authorList>
            <person name="Wang Q."/>
        </authorList>
    </citation>
    <scope>NUCLEOTIDE SEQUENCE</scope>
    <source>
        <strain evidence="2">ASW11-7</strain>
    </source>
</reference>
<proteinExistence type="predicted"/>
<dbReference type="InterPro" id="IPR021318">
    <property type="entry name" value="DUF2919"/>
</dbReference>
<name>A0ABT3P7P5_9ALTE</name>
<evidence type="ECO:0000313" key="2">
    <source>
        <dbReference type="EMBL" id="MCW8108570.1"/>
    </source>
</evidence>
<gene>
    <name evidence="2" type="ORF">OPS25_08680</name>
</gene>
<feature type="transmembrane region" description="Helical" evidence="1">
    <location>
        <begin position="23"/>
        <end position="42"/>
    </location>
</feature>
<keyword evidence="3" id="KW-1185">Reference proteome</keyword>
<dbReference type="Pfam" id="PF11143">
    <property type="entry name" value="DUF2919"/>
    <property type="match status" value="1"/>
</dbReference>
<dbReference type="Proteomes" id="UP001142810">
    <property type="component" value="Unassembled WGS sequence"/>
</dbReference>
<dbReference type="EMBL" id="JAPFRD010000010">
    <property type="protein sequence ID" value="MCW8108570.1"/>
    <property type="molecule type" value="Genomic_DNA"/>
</dbReference>
<comment type="caution">
    <text evidence="2">The sequence shown here is derived from an EMBL/GenBank/DDBJ whole genome shotgun (WGS) entry which is preliminary data.</text>
</comment>
<keyword evidence="1" id="KW-1133">Transmembrane helix</keyword>
<dbReference type="RefSeq" id="WP_265617298.1">
    <property type="nucleotide sequence ID" value="NZ_JAPFRD010000010.1"/>
</dbReference>
<feature type="transmembrane region" description="Helical" evidence="1">
    <location>
        <begin position="123"/>
        <end position="142"/>
    </location>
</feature>
<keyword evidence="1" id="KW-0812">Transmembrane</keyword>
<accession>A0ABT3P7P5</accession>
<feature type="transmembrane region" description="Helical" evidence="1">
    <location>
        <begin position="100"/>
        <end position="117"/>
    </location>
</feature>
<evidence type="ECO:0000256" key="1">
    <source>
        <dbReference type="SAM" id="Phobius"/>
    </source>
</evidence>
<organism evidence="2 3">
    <name type="scientific">Alteromonas aquimaris</name>
    <dbReference type="NCBI Taxonomy" id="2998417"/>
    <lineage>
        <taxon>Bacteria</taxon>
        <taxon>Pseudomonadati</taxon>
        <taxon>Pseudomonadota</taxon>
        <taxon>Gammaproteobacteria</taxon>
        <taxon>Alteromonadales</taxon>
        <taxon>Alteromonadaceae</taxon>
        <taxon>Alteromonas/Salinimonas group</taxon>
        <taxon>Alteromonas</taxon>
    </lineage>
</organism>
<keyword evidence="1" id="KW-0472">Membrane</keyword>
<protein>
    <submittedName>
        <fullName evidence="2">DUF2919 domain-containing protein</fullName>
    </submittedName>
</protein>
<evidence type="ECO:0000313" key="3">
    <source>
        <dbReference type="Proteomes" id="UP001142810"/>
    </source>
</evidence>
<sequence>MSRRLLLPLHCYDEGGVIKPPKWFYWLLLCVCIDWVVVIFSLALREHTTLLLNLFYPNRQLLVIQLLVTVPFIITLLLLGNRGRLWRKGWGRWSKAIMPLMFTGIALSFVSTIWQLNHRDWEFALLQAYRLVLNLLLGLLLLRSLHIGLMLSDWRHINPDTAK</sequence>